<accession>A0ABQ8C977</accession>
<feature type="region of interest" description="Disordered" evidence="2">
    <location>
        <begin position="185"/>
        <end position="205"/>
    </location>
</feature>
<comment type="similarity">
    <text evidence="1">Belongs to the LOR family.</text>
</comment>
<evidence type="ECO:0000313" key="3">
    <source>
        <dbReference type="EMBL" id="KAH0913000.1"/>
    </source>
</evidence>
<evidence type="ECO:0000256" key="2">
    <source>
        <dbReference type="SAM" id="MobiDB-lite"/>
    </source>
</evidence>
<dbReference type="Gene3D" id="2.40.160.200">
    <property type="entry name" value="LURP1-related"/>
    <property type="match status" value="2"/>
</dbReference>
<gene>
    <name evidence="3" type="ORF">HID58_036321</name>
</gene>
<dbReference type="PANTHER" id="PTHR31087:SF100">
    <property type="entry name" value="BNAC08G49520D PROTEIN"/>
    <property type="match status" value="1"/>
</dbReference>
<keyword evidence="4" id="KW-1185">Reference proteome</keyword>
<dbReference type="InterPro" id="IPR007612">
    <property type="entry name" value="LOR"/>
</dbReference>
<organism evidence="3 4">
    <name type="scientific">Brassica napus</name>
    <name type="common">Rape</name>
    <dbReference type="NCBI Taxonomy" id="3708"/>
    <lineage>
        <taxon>Eukaryota</taxon>
        <taxon>Viridiplantae</taxon>
        <taxon>Streptophyta</taxon>
        <taxon>Embryophyta</taxon>
        <taxon>Tracheophyta</taxon>
        <taxon>Spermatophyta</taxon>
        <taxon>Magnoliopsida</taxon>
        <taxon>eudicotyledons</taxon>
        <taxon>Gunneridae</taxon>
        <taxon>Pentapetalae</taxon>
        <taxon>rosids</taxon>
        <taxon>malvids</taxon>
        <taxon>Brassicales</taxon>
        <taxon>Brassicaceae</taxon>
        <taxon>Brassiceae</taxon>
        <taxon>Brassica</taxon>
    </lineage>
</organism>
<dbReference type="Proteomes" id="UP000824890">
    <property type="component" value="Unassembled WGS sequence"/>
</dbReference>
<protein>
    <submittedName>
        <fullName evidence="3">Uncharacterized protein</fullName>
    </submittedName>
</protein>
<dbReference type="PANTHER" id="PTHR31087">
    <property type="match status" value="1"/>
</dbReference>
<sequence length="391" mass="44666">EKKEEMAQGGGVARVIVDSRFCVPDPVDLAMVRDKIEFKHGNFDIKDVKGNILFQTMKQKSMTLHERWKVYRGVSTEECDFLYTVKKSKVVQFTTKLEVFLGHNNEEQICDFRVNVTKRFEHSCVVYAGESDNIVAQMQHKKHTRQTASSGLDNFSVTVNPNVDYAFVTSLLVLFDVINRQDPPVSLSSRHETKSPKQKKDRKSILYNNTFSREKKEEMVQSVIVDRRFCVPGPVDLVMVRDKIASQYGNFVIGDVNGNMMFQVKKPGFGLHKKMILLDSSGSPVLTMKEKSMTLHNRWQVFKGGSTEECDMLYTVKRSSMIQRTTKLDVFFGQNNEEKTCDFRVKGTNWLERSCVVYAGVSDVIVAQVDHVFMNYAAQEAHAAYRFIGKG</sequence>
<evidence type="ECO:0000313" key="4">
    <source>
        <dbReference type="Proteomes" id="UP000824890"/>
    </source>
</evidence>
<name>A0ABQ8C977_BRANA</name>
<dbReference type="InterPro" id="IPR038595">
    <property type="entry name" value="LOR_sf"/>
</dbReference>
<reference evidence="3 4" key="1">
    <citation type="submission" date="2021-05" db="EMBL/GenBank/DDBJ databases">
        <title>Genome Assembly of Synthetic Allotetraploid Brassica napus Reveals Homoeologous Exchanges between Subgenomes.</title>
        <authorList>
            <person name="Davis J.T."/>
        </authorList>
    </citation>
    <scope>NUCLEOTIDE SEQUENCE [LARGE SCALE GENOMIC DNA]</scope>
    <source>
        <strain evidence="4">cv. Da-Ae</strain>
        <tissue evidence="3">Seedling</tissue>
    </source>
</reference>
<dbReference type="Pfam" id="PF04525">
    <property type="entry name" value="LOR"/>
    <property type="match status" value="2"/>
</dbReference>
<dbReference type="InterPro" id="IPR025659">
    <property type="entry name" value="Tubby-like_C"/>
</dbReference>
<dbReference type="EMBL" id="JAGKQM010000009">
    <property type="protein sequence ID" value="KAH0913000.1"/>
    <property type="molecule type" value="Genomic_DNA"/>
</dbReference>
<evidence type="ECO:0000256" key="1">
    <source>
        <dbReference type="ARBA" id="ARBA00005437"/>
    </source>
</evidence>
<comment type="caution">
    <text evidence="3">The sequence shown here is derived from an EMBL/GenBank/DDBJ whole genome shotgun (WGS) entry which is preliminary data.</text>
</comment>
<dbReference type="SUPFAM" id="SSF54518">
    <property type="entry name" value="Tubby C-terminal domain-like"/>
    <property type="match status" value="2"/>
</dbReference>
<proteinExistence type="inferred from homology"/>
<feature type="non-terminal residue" evidence="3">
    <location>
        <position position="1"/>
    </location>
</feature>